<sequence length="71" mass="8334">MKANLSALQQLAKTKNWTTPELARRLKVDYSYLFRIMRGEKRGGAKLWSGIYFLCKKEGLSIEDYIFLDEE</sequence>
<dbReference type="EMBL" id="DNZF01000180">
    <property type="protein sequence ID" value="HBK53916.1"/>
    <property type="molecule type" value="Genomic_DNA"/>
</dbReference>
<name>A0A354YYX4_9FIRM</name>
<dbReference type="InterPro" id="IPR010982">
    <property type="entry name" value="Lambda_DNA-bd_dom_sf"/>
</dbReference>
<dbReference type="GO" id="GO:0003677">
    <property type="term" value="F:DNA binding"/>
    <property type="evidence" value="ECO:0007669"/>
    <property type="project" value="InterPro"/>
</dbReference>
<dbReference type="Gene3D" id="1.10.260.40">
    <property type="entry name" value="lambda repressor-like DNA-binding domains"/>
    <property type="match status" value="1"/>
</dbReference>
<organism evidence="1 2">
    <name type="scientific">Syntrophomonas wolfei</name>
    <dbReference type="NCBI Taxonomy" id="863"/>
    <lineage>
        <taxon>Bacteria</taxon>
        <taxon>Bacillati</taxon>
        <taxon>Bacillota</taxon>
        <taxon>Clostridia</taxon>
        <taxon>Eubacteriales</taxon>
        <taxon>Syntrophomonadaceae</taxon>
        <taxon>Syntrophomonas</taxon>
    </lineage>
</organism>
<dbReference type="RefSeq" id="WP_061213874.1">
    <property type="nucleotide sequence ID" value="NZ_DCDX01000084.1"/>
</dbReference>
<dbReference type="Proteomes" id="UP000263273">
    <property type="component" value="Unassembled WGS sequence"/>
</dbReference>
<reference evidence="1 2" key="1">
    <citation type="journal article" date="2018" name="Nat. Biotechnol.">
        <title>A standardized bacterial taxonomy based on genome phylogeny substantially revises the tree of life.</title>
        <authorList>
            <person name="Parks D.H."/>
            <person name="Chuvochina M."/>
            <person name="Waite D.W."/>
            <person name="Rinke C."/>
            <person name="Skarshewski A."/>
            <person name="Chaumeil P.A."/>
            <person name="Hugenholtz P."/>
        </authorList>
    </citation>
    <scope>NUCLEOTIDE SEQUENCE [LARGE SCALE GENOMIC DNA]</scope>
    <source>
        <strain evidence="1">UBA10948</strain>
    </source>
</reference>
<dbReference type="AlphaFoldDB" id="A0A354YYX4"/>
<evidence type="ECO:0000313" key="2">
    <source>
        <dbReference type="Proteomes" id="UP000263273"/>
    </source>
</evidence>
<comment type="caution">
    <text evidence="1">The sequence shown here is derived from an EMBL/GenBank/DDBJ whole genome shotgun (WGS) entry which is preliminary data.</text>
</comment>
<dbReference type="SUPFAM" id="SSF47413">
    <property type="entry name" value="lambda repressor-like DNA-binding domains"/>
    <property type="match status" value="1"/>
</dbReference>
<evidence type="ECO:0000313" key="1">
    <source>
        <dbReference type="EMBL" id="HBK53916.1"/>
    </source>
</evidence>
<proteinExistence type="predicted"/>
<protein>
    <recommendedName>
        <fullName evidence="3">HTH cro/C1-type domain-containing protein</fullName>
    </recommendedName>
</protein>
<evidence type="ECO:0008006" key="3">
    <source>
        <dbReference type="Google" id="ProtNLM"/>
    </source>
</evidence>
<dbReference type="STRING" id="378794.GCA_001570625_01394"/>
<accession>A0A354YYX4</accession>
<gene>
    <name evidence="1" type="ORF">DDZ44_08280</name>
</gene>